<feature type="signal peptide" evidence="2">
    <location>
        <begin position="1"/>
        <end position="16"/>
    </location>
</feature>
<feature type="transmembrane region" description="Helical" evidence="1">
    <location>
        <begin position="137"/>
        <end position="157"/>
    </location>
</feature>
<feature type="chain" id="PRO_5038275835" evidence="2">
    <location>
        <begin position="17"/>
        <end position="160"/>
    </location>
</feature>
<reference evidence="4 5" key="1">
    <citation type="submission" date="2022-11" db="UniProtKB">
        <authorList>
            <consortium name="WormBaseParasite"/>
        </authorList>
    </citation>
    <scope>IDENTIFICATION</scope>
</reference>
<keyword evidence="1" id="KW-0472">Membrane</keyword>
<evidence type="ECO:0000256" key="1">
    <source>
        <dbReference type="SAM" id="Phobius"/>
    </source>
</evidence>
<proteinExistence type="predicted"/>
<organism evidence="3 5">
    <name type="scientific">Globodera rostochiensis</name>
    <name type="common">Golden nematode worm</name>
    <name type="synonym">Heterodera rostochiensis</name>
    <dbReference type="NCBI Taxonomy" id="31243"/>
    <lineage>
        <taxon>Eukaryota</taxon>
        <taxon>Metazoa</taxon>
        <taxon>Ecdysozoa</taxon>
        <taxon>Nematoda</taxon>
        <taxon>Chromadorea</taxon>
        <taxon>Rhabditida</taxon>
        <taxon>Tylenchina</taxon>
        <taxon>Tylenchomorpha</taxon>
        <taxon>Tylenchoidea</taxon>
        <taxon>Heteroderidae</taxon>
        <taxon>Heteroderinae</taxon>
        <taxon>Globodera</taxon>
    </lineage>
</organism>
<protein>
    <submittedName>
        <fullName evidence="4 5">Uncharacterized protein</fullName>
    </submittedName>
</protein>
<sequence length="160" mass="17051">MYAILLLVILVRATNALECWQGEHEILTPGGTRDLMVLAKCPVNFTRCGTLTCSMDEKALKGLLGVPPGTKSATTMTKACLPAIGECELQPKEGISSTGAAFMALKKHCKASCCEGNACNGESIVRKSESNTRSGTLGLRSLGTVTAIMAFFAVFFVRWN</sequence>
<keyword evidence="1" id="KW-1133">Transmembrane helix</keyword>
<dbReference type="WBParaSite" id="Gr19_v10_g5936.t2">
    <property type="protein sequence ID" value="Gr19_v10_g5936.t2"/>
    <property type="gene ID" value="Gr19_v10_g5936"/>
</dbReference>
<dbReference type="AlphaFoldDB" id="A0A914I171"/>
<evidence type="ECO:0000313" key="5">
    <source>
        <dbReference type="WBParaSite" id="Gr19_v10_g5936.t2"/>
    </source>
</evidence>
<evidence type="ECO:0000313" key="4">
    <source>
        <dbReference type="WBParaSite" id="Gr19_v10_g5936.t1"/>
    </source>
</evidence>
<evidence type="ECO:0000313" key="3">
    <source>
        <dbReference type="Proteomes" id="UP000887572"/>
    </source>
</evidence>
<name>A0A914I171_GLORO</name>
<keyword evidence="3" id="KW-1185">Reference proteome</keyword>
<accession>A0A914I171</accession>
<dbReference type="Proteomes" id="UP000887572">
    <property type="component" value="Unplaced"/>
</dbReference>
<evidence type="ECO:0000256" key="2">
    <source>
        <dbReference type="SAM" id="SignalP"/>
    </source>
</evidence>
<keyword evidence="2" id="KW-0732">Signal</keyword>
<keyword evidence="1" id="KW-0812">Transmembrane</keyword>
<dbReference type="WBParaSite" id="Gr19_v10_g5936.t1">
    <property type="protein sequence ID" value="Gr19_v10_g5936.t1"/>
    <property type="gene ID" value="Gr19_v10_g5936"/>
</dbReference>